<dbReference type="GO" id="GO:0000175">
    <property type="term" value="F:3'-5'-RNA exonuclease activity"/>
    <property type="evidence" value="ECO:0007669"/>
    <property type="project" value="TreeGrafter"/>
</dbReference>
<evidence type="ECO:0000313" key="4">
    <source>
        <dbReference type="Proteomes" id="UP001212841"/>
    </source>
</evidence>
<dbReference type="InterPro" id="IPR050410">
    <property type="entry name" value="CCR4/nocturin_mRNA_transcr"/>
</dbReference>
<dbReference type="SUPFAM" id="SSF56219">
    <property type="entry name" value="DNase I-like"/>
    <property type="match status" value="1"/>
</dbReference>
<feature type="region of interest" description="Disordered" evidence="1">
    <location>
        <begin position="495"/>
        <end position="533"/>
    </location>
</feature>
<name>A0AAD5SFC8_9FUNG</name>
<dbReference type="InterPro" id="IPR005135">
    <property type="entry name" value="Endo/exonuclease/phosphatase"/>
</dbReference>
<protein>
    <submittedName>
        <fullName evidence="3">Protein angel 1</fullName>
    </submittedName>
</protein>
<dbReference type="Proteomes" id="UP001212841">
    <property type="component" value="Unassembled WGS sequence"/>
</dbReference>
<dbReference type="AlphaFoldDB" id="A0AAD5SFC8"/>
<dbReference type="Gene3D" id="3.60.10.10">
    <property type="entry name" value="Endonuclease/exonuclease/phosphatase"/>
    <property type="match status" value="1"/>
</dbReference>
<organism evidence="3 4">
    <name type="scientific">Rhizophlyctis rosea</name>
    <dbReference type="NCBI Taxonomy" id="64517"/>
    <lineage>
        <taxon>Eukaryota</taxon>
        <taxon>Fungi</taxon>
        <taxon>Fungi incertae sedis</taxon>
        <taxon>Chytridiomycota</taxon>
        <taxon>Chytridiomycota incertae sedis</taxon>
        <taxon>Chytridiomycetes</taxon>
        <taxon>Rhizophlyctidales</taxon>
        <taxon>Rhizophlyctidaceae</taxon>
        <taxon>Rhizophlyctis</taxon>
    </lineage>
</organism>
<evidence type="ECO:0000259" key="2">
    <source>
        <dbReference type="Pfam" id="PF03372"/>
    </source>
</evidence>
<accession>A0AAD5SFC8</accession>
<dbReference type="PANTHER" id="PTHR12121:SF34">
    <property type="entry name" value="PROTEIN ANGEL"/>
    <property type="match status" value="1"/>
</dbReference>
<reference evidence="3" key="1">
    <citation type="submission" date="2020-05" db="EMBL/GenBank/DDBJ databases">
        <title>Phylogenomic resolution of chytrid fungi.</title>
        <authorList>
            <person name="Stajich J.E."/>
            <person name="Amses K."/>
            <person name="Simmons R."/>
            <person name="Seto K."/>
            <person name="Myers J."/>
            <person name="Bonds A."/>
            <person name="Quandt C.A."/>
            <person name="Barry K."/>
            <person name="Liu P."/>
            <person name="Grigoriev I."/>
            <person name="Longcore J.E."/>
            <person name="James T.Y."/>
        </authorList>
    </citation>
    <scope>NUCLEOTIDE SEQUENCE</scope>
    <source>
        <strain evidence="3">JEL0318</strain>
    </source>
</reference>
<evidence type="ECO:0000313" key="3">
    <source>
        <dbReference type="EMBL" id="KAJ3052081.1"/>
    </source>
</evidence>
<dbReference type="Pfam" id="PF03372">
    <property type="entry name" value="Exo_endo_phos"/>
    <property type="match status" value="1"/>
</dbReference>
<dbReference type="EMBL" id="JADGJD010000328">
    <property type="protein sequence ID" value="KAJ3052081.1"/>
    <property type="molecule type" value="Genomic_DNA"/>
</dbReference>
<feature type="domain" description="Endonuclease/exonuclease/phosphatase" evidence="2">
    <location>
        <begin position="131"/>
        <end position="313"/>
    </location>
</feature>
<gene>
    <name evidence="3" type="primary">ANGEL1</name>
    <name evidence="3" type="ORF">HK097_006907</name>
</gene>
<keyword evidence="4" id="KW-1185">Reference proteome</keyword>
<evidence type="ECO:0000256" key="1">
    <source>
        <dbReference type="SAM" id="MobiDB-lite"/>
    </source>
</evidence>
<dbReference type="PANTHER" id="PTHR12121">
    <property type="entry name" value="CARBON CATABOLITE REPRESSOR PROTEIN 4"/>
    <property type="match status" value="1"/>
</dbReference>
<dbReference type="InterPro" id="IPR036691">
    <property type="entry name" value="Endo/exonu/phosph_ase_sf"/>
</dbReference>
<sequence>MIKHTGQNTNTVNQYTIDPQDTTNEVATPILVNQITTKDTQLTSDQIAIIAGMIAIADTDGVTVGTPAMPGLHPVVGDEMKVDEGDGYRFKVMSYNILAPSLVKSNMYLYQSLMRDHGKNIMTWGWRGPALLQEIRDRQSDVICLQELDENDFPPMKAAMEGLGFAGVYQRCTPPKIDGVALFLRRSRFEIMKVDHISYEPHKHNPALVVLAKIPESEPNSTLRNAEVVFATTHILWGPAQGETKYEQLNILTGRIRKMAVEREQEVGYRVPIGEYCVLDFGDRNGIADIDDEVVLCGDFNMIPYSSLYGFMRTGEMNPTAVPPQFWSGQKFNEKPHIEKNQLKLAANDWEPSLLPFVDLTHGKGGSMSSLHVSTPTITTQRRLSALEITESDGSVRVRGVEAVSVEQGKPGSVRGAWIEEGGVGGSACNVTARRAAGQAPAGQKYHQPLHLKSVYAPYRDPVNGVPYVTTWHDNGREAVDYIFFGSVGRAGGLARNQDHHQHHHQRFDGDVDDGGGPSGRDSYDQPSKGDPELRVLRYLKPPQGQYLKKMPNPQAPSDHCCLLAEFELKFGSG</sequence>
<proteinExistence type="predicted"/>
<feature type="compositionally biased region" description="Basic and acidic residues" evidence="1">
    <location>
        <begin position="522"/>
        <end position="533"/>
    </location>
</feature>
<comment type="caution">
    <text evidence="3">The sequence shown here is derived from an EMBL/GenBank/DDBJ whole genome shotgun (WGS) entry which is preliminary data.</text>
</comment>